<sequence>MKRKVEKQQATAAPRSAVSAVAARRARQQQEQHQEQNASTSTGVGKEPPSKKTRSSNVQEPFRPDSSRQSRAETDVQDQTPNPSNVDTTSDAFDEDQVMEENVGVIADQENGIDDAGQDGEEFETPSQLENFTLSRHRLTKKDVVYSDEDMLCVRIKEKTTLVLIGIYDIWVKRGVVSIMGAKLHPSPHVYRVYAPSTHSLPVIKCVSSVEGYAEIELQSCSSNLDRLKEISPLYNRIWNSGETPGDKSTFKGSCKRSFSILYTSSDDPLKRPLRPLHLDKKWSSTIKSLSQRGHGLKALVCGPKGAGKSTFGRYLLNHLLSPAPQTDKGPGSPDGVAYLDLDPGQPEFAPMGNIYLAHLREPFFGPPFSHSTLENSRHGTMIRCHHIGATSPKEDSDHYALATMNLLDQYRVLQATYPQCPLIINFPGWIFGLGLEVVTWLIRTMGLSDVIYMSEKGPDEVVQSLRYASSEANVALTTLPSQPIDFVSRSSAQFRSMQMQSYFHASQPNGLQNPFWSSAPLAYHKPVCVSYAGEKQGIRGIMVLGNRHDPAVLKDILDGSVVSVVAIEDASAIDSGQEPGNNGQDEEKLEEGDGSVEMQDAQDHQNTQRLKNALDTHIVRCQHTSLPYLFCGAGSCTPLNPKASRSLGLALVRAVNTDTHHLELTTPIPSARIREALDLGQCLVLARGMLDSPDWAISEEFHAARNAEQDYLSSLALAKKRGQEEGSSEPEQARQRDMLQRLRGRVKRASRAPWMSVVEDAGPRQVQDRSAQQTEGIWKLRKKAYIGSDSEPEW</sequence>
<dbReference type="AlphaFoldDB" id="A0A0U1LQN4"/>
<dbReference type="GO" id="GO:0005730">
    <property type="term" value="C:nucleolus"/>
    <property type="evidence" value="ECO:0007669"/>
    <property type="project" value="UniProtKB-SubCell"/>
</dbReference>
<dbReference type="InterPro" id="IPR032319">
    <property type="entry name" value="CLP1_P"/>
</dbReference>
<feature type="region of interest" description="Disordered" evidence="12">
    <location>
        <begin position="573"/>
        <end position="609"/>
    </location>
</feature>
<evidence type="ECO:0000256" key="3">
    <source>
        <dbReference type="ARBA" id="ARBA00011003"/>
    </source>
</evidence>
<accession>A0A0U1LQN4</accession>
<dbReference type="STRING" id="28573.A0A0U1LQN4"/>
<evidence type="ECO:0000313" key="15">
    <source>
        <dbReference type="Proteomes" id="UP000054383"/>
    </source>
</evidence>
<keyword evidence="7" id="KW-0808">Transferase</keyword>
<evidence type="ECO:0000256" key="7">
    <source>
        <dbReference type="ARBA" id="ARBA00022679"/>
    </source>
</evidence>
<dbReference type="Pfam" id="PF16575">
    <property type="entry name" value="CLP1_P"/>
    <property type="match status" value="1"/>
</dbReference>
<organism evidence="14 15">
    <name type="scientific">Talaromyces islandicus</name>
    <name type="common">Penicillium islandicum</name>
    <dbReference type="NCBI Taxonomy" id="28573"/>
    <lineage>
        <taxon>Eukaryota</taxon>
        <taxon>Fungi</taxon>
        <taxon>Dikarya</taxon>
        <taxon>Ascomycota</taxon>
        <taxon>Pezizomycotina</taxon>
        <taxon>Eurotiomycetes</taxon>
        <taxon>Eurotiomycetidae</taxon>
        <taxon>Eurotiales</taxon>
        <taxon>Trichocomaceae</taxon>
        <taxon>Talaromyces</taxon>
        <taxon>Talaromyces sect. Islandici</taxon>
    </lineage>
</organism>
<dbReference type="EMBL" id="CVMT01000002">
    <property type="protein sequence ID" value="CRG85679.1"/>
    <property type="molecule type" value="Genomic_DNA"/>
</dbReference>
<dbReference type="GO" id="GO:0005524">
    <property type="term" value="F:ATP binding"/>
    <property type="evidence" value="ECO:0007669"/>
    <property type="project" value="UniProtKB-KW"/>
</dbReference>
<keyword evidence="11" id="KW-0539">Nucleus</keyword>
<name>A0A0U1LQN4_TALIS</name>
<feature type="region of interest" description="Disordered" evidence="12">
    <location>
        <begin position="720"/>
        <end position="776"/>
    </location>
</feature>
<dbReference type="GO" id="GO:0051731">
    <property type="term" value="F:polynucleotide 5'-hydroxyl-kinase activity"/>
    <property type="evidence" value="ECO:0007669"/>
    <property type="project" value="InterPro"/>
</dbReference>
<feature type="compositionally biased region" description="Low complexity" evidence="12">
    <location>
        <begin position="9"/>
        <end position="27"/>
    </location>
</feature>
<proteinExistence type="inferred from homology"/>
<evidence type="ECO:0000256" key="10">
    <source>
        <dbReference type="ARBA" id="ARBA00022840"/>
    </source>
</evidence>
<feature type="compositionally biased region" description="Basic and acidic residues" evidence="12">
    <location>
        <begin position="62"/>
        <end position="74"/>
    </location>
</feature>
<dbReference type="OrthoDB" id="4054781at2759"/>
<keyword evidence="6" id="KW-0698">rRNA processing</keyword>
<feature type="compositionally biased region" description="Basic and acidic residues" evidence="12">
    <location>
        <begin position="732"/>
        <end position="741"/>
    </location>
</feature>
<feature type="compositionally biased region" description="Polar residues" evidence="12">
    <location>
        <begin position="77"/>
        <end position="91"/>
    </location>
</feature>
<evidence type="ECO:0000256" key="4">
    <source>
        <dbReference type="ARBA" id="ARBA00018706"/>
    </source>
</evidence>
<gene>
    <name evidence="14" type="ORF">PISL3812_02709</name>
</gene>
<reference evidence="14 15" key="1">
    <citation type="submission" date="2015-04" db="EMBL/GenBank/DDBJ databases">
        <authorList>
            <person name="Syromyatnikov M.Y."/>
            <person name="Popov V.N."/>
        </authorList>
    </citation>
    <scope>NUCLEOTIDE SEQUENCE [LARGE SCALE GENOMIC DNA]</scope>
    <source>
        <strain evidence="14">WF-38-12</strain>
    </source>
</reference>
<dbReference type="FunFam" id="3.40.50.300:FF:001156">
    <property type="entry name" value="Polynucleotide 5-hydroxyl-kinase grc3"/>
    <property type="match status" value="1"/>
</dbReference>
<comment type="subcellular location">
    <subcellularLocation>
        <location evidence="2">Nucleus</location>
        <location evidence="2">Nucleolus</location>
    </subcellularLocation>
</comment>
<evidence type="ECO:0000256" key="5">
    <source>
        <dbReference type="ARBA" id="ARBA00019824"/>
    </source>
</evidence>
<evidence type="ECO:0000256" key="1">
    <source>
        <dbReference type="ARBA" id="ARBA00003798"/>
    </source>
</evidence>
<evidence type="ECO:0000256" key="9">
    <source>
        <dbReference type="ARBA" id="ARBA00022777"/>
    </source>
</evidence>
<comment type="similarity">
    <text evidence="3">Belongs to the Clp1 family. NOL9/GRC3 subfamily.</text>
</comment>
<keyword evidence="10" id="KW-0067">ATP-binding</keyword>
<dbReference type="OMA" id="PEFAPMG"/>
<dbReference type="Gene3D" id="3.40.50.300">
    <property type="entry name" value="P-loop containing nucleotide triphosphate hydrolases"/>
    <property type="match status" value="1"/>
</dbReference>
<keyword evidence="8" id="KW-0547">Nucleotide-binding</keyword>
<dbReference type="GO" id="GO:0000448">
    <property type="term" value="P:cleavage in ITS2 between 5.8S rRNA and LSU-rRNA of tricistronic rRNA transcript (SSU-rRNA, 5.8S rRNA, LSU-rRNA)"/>
    <property type="evidence" value="ECO:0007669"/>
    <property type="project" value="TreeGrafter"/>
</dbReference>
<evidence type="ECO:0000256" key="8">
    <source>
        <dbReference type="ARBA" id="ARBA00022741"/>
    </source>
</evidence>
<comment type="function">
    <text evidence="1">Polynucleotide 5'-kinase involved in rRNA processing.</text>
</comment>
<feature type="region of interest" description="Disordered" evidence="12">
    <location>
        <begin position="1"/>
        <end position="95"/>
    </location>
</feature>
<dbReference type="PANTHER" id="PTHR12755:SF3">
    <property type="entry name" value="POLYNUCLEOTIDE 5'-HYDROXYL-KINASE NOL9"/>
    <property type="match status" value="1"/>
</dbReference>
<evidence type="ECO:0000259" key="13">
    <source>
        <dbReference type="Pfam" id="PF16575"/>
    </source>
</evidence>
<evidence type="ECO:0000256" key="11">
    <source>
        <dbReference type="ARBA" id="ARBA00023242"/>
    </source>
</evidence>
<protein>
    <recommendedName>
        <fullName evidence="5">Polynucleotide 5'-hydroxyl-kinase GRC3</fullName>
    </recommendedName>
    <alternativeName>
        <fullName evidence="4">Polynucleotide 5'-hydroxyl-kinase grc3</fullName>
    </alternativeName>
</protein>
<dbReference type="PANTHER" id="PTHR12755">
    <property type="entry name" value="CLEAVAGE/POLYADENYLATION FACTOR IA SUBUNIT CLP1P"/>
    <property type="match status" value="1"/>
</dbReference>
<keyword evidence="15" id="KW-1185">Reference proteome</keyword>
<dbReference type="InterPro" id="IPR027417">
    <property type="entry name" value="P-loop_NTPase"/>
</dbReference>
<evidence type="ECO:0000256" key="2">
    <source>
        <dbReference type="ARBA" id="ARBA00004604"/>
    </source>
</evidence>
<evidence type="ECO:0000256" key="12">
    <source>
        <dbReference type="SAM" id="MobiDB-lite"/>
    </source>
</evidence>
<keyword evidence="9 14" id="KW-0418">Kinase</keyword>
<dbReference type="InterPro" id="IPR045116">
    <property type="entry name" value="Clp1/Grc3"/>
</dbReference>
<dbReference type="Proteomes" id="UP000054383">
    <property type="component" value="Unassembled WGS sequence"/>
</dbReference>
<evidence type="ECO:0000256" key="6">
    <source>
        <dbReference type="ARBA" id="ARBA00022552"/>
    </source>
</evidence>
<evidence type="ECO:0000313" key="14">
    <source>
        <dbReference type="EMBL" id="CRG85679.1"/>
    </source>
</evidence>
<feature type="domain" description="Clp1 P-loop" evidence="13">
    <location>
        <begin position="303"/>
        <end position="505"/>
    </location>
</feature>